<protein>
    <submittedName>
        <fullName evidence="1">Uncharacterized protein</fullName>
    </submittedName>
</protein>
<dbReference type="EMBL" id="LANR01000001">
    <property type="protein sequence ID" value="KJV62148.1"/>
    <property type="molecule type" value="Genomic_DNA"/>
</dbReference>
<accession>A0A0F3N2B9</accession>
<keyword evidence="2" id="KW-1185">Reference proteome</keyword>
<dbReference type="AlphaFoldDB" id="A0A0F3N2B9"/>
<name>A0A0F3N2B9_RICAM</name>
<comment type="caution">
    <text evidence="1">The sequence shown here is derived from an EMBL/GenBank/DDBJ whole genome shotgun (WGS) entry which is preliminary data.</text>
</comment>
<evidence type="ECO:0000313" key="1">
    <source>
        <dbReference type="EMBL" id="KJV62148.1"/>
    </source>
</evidence>
<gene>
    <name evidence="1" type="ORF">APHACPA_1169</name>
</gene>
<proteinExistence type="predicted"/>
<dbReference type="PATRIC" id="fig|1359164.3.peg.1154"/>
<organism evidence="1 2">
    <name type="scientific">Rickettsia amblyommatis str. Ac/Pa</name>
    <dbReference type="NCBI Taxonomy" id="1359164"/>
    <lineage>
        <taxon>Bacteria</taxon>
        <taxon>Pseudomonadati</taxon>
        <taxon>Pseudomonadota</taxon>
        <taxon>Alphaproteobacteria</taxon>
        <taxon>Rickettsiales</taxon>
        <taxon>Rickettsiaceae</taxon>
        <taxon>Rickettsieae</taxon>
        <taxon>Rickettsia</taxon>
        <taxon>spotted fever group</taxon>
    </lineage>
</organism>
<sequence>MTTLFDYYNNTFIFAGYKMTIKIAISQIKSHCLAINNRKITNR</sequence>
<reference evidence="1 2" key="1">
    <citation type="submission" date="2015-01" db="EMBL/GenBank/DDBJ databases">
        <title>Genome Sequencing of Rickettsiales.</title>
        <authorList>
            <person name="Daugherty S.C."/>
            <person name="Su Q."/>
            <person name="Abolude K."/>
            <person name="Beier-Sexton M."/>
            <person name="Carlyon J.A."/>
            <person name="Carter R."/>
            <person name="Day N.P."/>
            <person name="Dumler S.J."/>
            <person name="Dyachenko V."/>
            <person name="Godinez A."/>
            <person name="Kurtti T.J."/>
            <person name="Lichay M."/>
            <person name="Mullins K.E."/>
            <person name="Ott S."/>
            <person name="Pappas-Brown V."/>
            <person name="Paris D.H."/>
            <person name="Patel P."/>
            <person name="Richards A.L."/>
            <person name="Sadzewicz L."/>
            <person name="Sears K."/>
            <person name="Seidman D."/>
            <person name="Sengamalay N."/>
            <person name="Stenos J."/>
            <person name="Tallon L.J."/>
            <person name="Vincent G."/>
            <person name="Fraser C.M."/>
            <person name="Munderloh U."/>
            <person name="Dunning-Hotopp J.C."/>
        </authorList>
    </citation>
    <scope>NUCLEOTIDE SEQUENCE [LARGE SCALE GENOMIC DNA]</scope>
    <source>
        <strain evidence="1 2">Ac/Pa</strain>
    </source>
</reference>
<evidence type="ECO:0000313" key="2">
    <source>
        <dbReference type="Proteomes" id="UP000033556"/>
    </source>
</evidence>
<dbReference type="Proteomes" id="UP000033556">
    <property type="component" value="Unassembled WGS sequence"/>
</dbReference>